<dbReference type="GO" id="GO:0003700">
    <property type="term" value="F:DNA-binding transcription factor activity"/>
    <property type="evidence" value="ECO:0007669"/>
    <property type="project" value="InterPro"/>
</dbReference>
<dbReference type="FunFam" id="1.10.10.10:FF:000001">
    <property type="entry name" value="LysR family transcriptional regulator"/>
    <property type="match status" value="1"/>
</dbReference>
<dbReference type="OrthoDB" id="9786526at2"/>
<comment type="similarity">
    <text evidence="1">Belongs to the LysR transcriptional regulatory family.</text>
</comment>
<dbReference type="AlphaFoldDB" id="A0A1I1KAW4"/>
<dbReference type="InterPro" id="IPR005119">
    <property type="entry name" value="LysR_subst-bd"/>
</dbReference>
<accession>A0A1I1KAW4</accession>
<dbReference type="GO" id="GO:0043565">
    <property type="term" value="F:sequence-specific DNA binding"/>
    <property type="evidence" value="ECO:0007669"/>
    <property type="project" value="TreeGrafter"/>
</dbReference>
<dbReference type="Gene3D" id="3.40.190.290">
    <property type="match status" value="1"/>
</dbReference>
<sequence length="303" mass="33710">MEELKRIGIFTKVVQAKSFSEAARQLGVAKSAVSKQIRLLEDQIDVRLFNRSTRKLSLTEAGEIYYRHCEHIVNRAEFALDELHNYQNQPTGTLRISAPIPFGRTILIPVIKQLRELYPKLNVDLQLDDKIVNVVEQGIDLTLRVGALQDSNLIAKKLCDTPAVLIASPQYLVNYGLPNKPSALVNHQWLALSVQASPYAKTFFHKITGEKTSVSLQGNLSINSVESIIAAALNGLGVAMLAKVTIEELLKSGQLVSLLSDYQAAPVPIYAVYPHREYLPSKVKIFLKLLEKYCANASWTTLT</sequence>
<evidence type="ECO:0000313" key="6">
    <source>
        <dbReference type="EMBL" id="SFC57625.1"/>
    </source>
</evidence>
<reference evidence="6 7" key="1">
    <citation type="submission" date="2016-10" db="EMBL/GenBank/DDBJ databases">
        <authorList>
            <person name="de Groot N.N."/>
        </authorList>
    </citation>
    <scope>NUCLEOTIDE SEQUENCE [LARGE SCALE GENOMIC DNA]</scope>
    <source>
        <strain evidence="6 7">DSM 6059</strain>
    </source>
</reference>
<dbReference type="Gene3D" id="1.10.10.10">
    <property type="entry name" value="Winged helix-like DNA-binding domain superfamily/Winged helix DNA-binding domain"/>
    <property type="match status" value="1"/>
</dbReference>
<evidence type="ECO:0000256" key="1">
    <source>
        <dbReference type="ARBA" id="ARBA00009437"/>
    </source>
</evidence>
<gene>
    <name evidence="6" type="ORF">SAMN02745724_02004</name>
</gene>
<dbReference type="FunFam" id="3.40.190.290:FF:000001">
    <property type="entry name" value="Transcriptional regulator, LysR family"/>
    <property type="match status" value="1"/>
</dbReference>
<keyword evidence="4" id="KW-0804">Transcription</keyword>
<evidence type="ECO:0000256" key="2">
    <source>
        <dbReference type="ARBA" id="ARBA00023015"/>
    </source>
</evidence>
<keyword evidence="7" id="KW-1185">Reference proteome</keyword>
<proteinExistence type="inferred from homology"/>
<dbReference type="STRING" id="1123010.SAMN02745724_02004"/>
<dbReference type="PANTHER" id="PTHR30537">
    <property type="entry name" value="HTH-TYPE TRANSCRIPTIONAL REGULATOR"/>
    <property type="match status" value="1"/>
</dbReference>
<dbReference type="InterPro" id="IPR000847">
    <property type="entry name" value="LysR_HTH_N"/>
</dbReference>
<keyword evidence="2" id="KW-0805">Transcription regulation</keyword>
<dbReference type="Pfam" id="PF00126">
    <property type="entry name" value="HTH_1"/>
    <property type="match status" value="1"/>
</dbReference>
<evidence type="ECO:0000313" key="7">
    <source>
        <dbReference type="Proteomes" id="UP000198862"/>
    </source>
</evidence>
<dbReference type="CDD" id="cd08422">
    <property type="entry name" value="PBP2_CrgA_like"/>
    <property type="match status" value="1"/>
</dbReference>
<dbReference type="Pfam" id="PF03466">
    <property type="entry name" value="LysR_substrate"/>
    <property type="match status" value="1"/>
</dbReference>
<dbReference type="SUPFAM" id="SSF53850">
    <property type="entry name" value="Periplasmic binding protein-like II"/>
    <property type="match status" value="1"/>
</dbReference>
<dbReference type="InterPro" id="IPR058163">
    <property type="entry name" value="LysR-type_TF_proteobact-type"/>
</dbReference>
<dbReference type="EMBL" id="FOLO01000012">
    <property type="protein sequence ID" value="SFC57625.1"/>
    <property type="molecule type" value="Genomic_DNA"/>
</dbReference>
<name>A0A1I1KAW4_9GAMM</name>
<dbReference type="PROSITE" id="PS50931">
    <property type="entry name" value="HTH_LYSR"/>
    <property type="match status" value="1"/>
</dbReference>
<dbReference type="InterPro" id="IPR036390">
    <property type="entry name" value="WH_DNA-bd_sf"/>
</dbReference>
<evidence type="ECO:0000259" key="5">
    <source>
        <dbReference type="PROSITE" id="PS50931"/>
    </source>
</evidence>
<dbReference type="RefSeq" id="WP_091983299.1">
    <property type="nucleotide sequence ID" value="NZ_FOLO01000012.1"/>
</dbReference>
<evidence type="ECO:0000256" key="4">
    <source>
        <dbReference type="ARBA" id="ARBA00023163"/>
    </source>
</evidence>
<dbReference type="SUPFAM" id="SSF46785">
    <property type="entry name" value="Winged helix' DNA-binding domain"/>
    <property type="match status" value="1"/>
</dbReference>
<evidence type="ECO:0000256" key="3">
    <source>
        <dbReference type="ARBA" id="ARBA00023125"/>
    </source>
</evidence>
<keyword evidence="3 6" id="KW-0238">DNA-binding</keyword>
<dbReference type="InterPro" id="IPR036388">
    <property type="entry name" value="WH-like_DNA-bd_sf"/>
</dbReference>
<dbReference type="Proteomes" id="UP000198862">
    <property type="component" value="Unassembled WGS sequence"/>
</dbReference>
<dbReference type="PANTHER" id="PTHR30537:SF30">
    <property type="entry name" value="TRANSCRIPTIONAL REGULATOR-RELATED"/>
    <property type="match status" value="1"/>
</dbReference>
<feature type="domain" description="HTH lysR-type" evidence="5">
    <location>
        <begin position="1"/>
        <end position="59"/>
    </location>
</feature>
<dbReference type="PRINTS" id="PR00039">
    <property type="entry name" value="HTHLYSR"/>
</dbReference>
<organism evidence="6 7">
    <name type="scientific">Pseudoalteromonas denitrificans DSM 6059</name>
    <dbReference type="NCBI Taxonomy" id="1123010"/>
    <lineage>
        <taxon>Bacteria</taxon>
        <taxon>Pseudomonadati</taxon>
        <taxon>Pseudomonadota</taxon>
        <taxon>Gammaproteobacteria</taxon>
        <taxon>Alteromonadales</taxon>
        <taxon>Pseudoalteromonadaceae</taxon>
        <taxon>Pseudoalteromonas</taxon>
    </lineage>
</organism>
<protein>
    <submittedName>
        <fullName evidence="6">DNA-binding transcriptional regulator, LysR family</fullName>
    </submittedName>
</protein>
<dbReference type="GO" id="GO:0006351">
    <property type="term" value="P:DNA-templated transcription"/>
    <property type="evidence" value="ECO:0007669"/>
    <property type="project" value="TreeGrafter"/>
</dbReference>